<keyword evidence="2" id="KW-0092">Biotin</keyword>
<feature type="domain" description="Lipoyl-binding" evidence="3">
    <location>
        <begin position="87"/>
        <end position="163"/>
    </location>
</feature>
<dbReference type="Proteomes" id="UP000551327">
    <property type="component" value="Unassembled WGS sequence"/>
</dbReference>
<evidence type="ECO:0000259" key="3">
    <source>
        <dbReference type="PROSITE" id="PS50968"/>
    </source>
</evidence>
<comment type="pathway">
    <text evidence="2">Lipid metabolism; fatty acid biosynthesis.</text>
</comment>
<dbReference type="PROSITE" id="PS50968">
    <property type="entry name" value="BIOTINYL_LIPOYL"/>
    <property type="match status" value="1"/>
</dbReference>
<evidence type="ECO:0000313" key="5">
    <source>
        <dbReference type="Proteomes" id="UP000551327"/>
    </source>
</evidence>
<dbReference type="InterPro" id="IPR000089">
    <property type="entry name" value="Biotin_lipoyl"/>
</dbReference>
<dbReference type="Gene3D" id="2.40.50.100">
    <property type="match status" value="1"/>
</dbReference>
<keyword evidence="2" id="KW-0275">Fatty acid biosynthesis</keyword>
<dbReference type="GO" id="GO:0003989">
    <property type="term" value="F:acetyl-CoA carboxylase activity"/>
    <property type="evidence" value="ECO:0007669"/>
    <property type="project" value="InterPro"/>
</dbReference>
<dbReference type="RefSeq" id="WP_185680448.1">
    <property type="nucleotide sequence ID" value="NZ_JACLAX010000022.1"/>
</dbReference>
<evidence type="ECO:0000256" key="2">
    <source>
        <dbReference type="RuleBase" id="RU364072"/>
    </source>
</evidence>
<comment type="function">
    <text evidence="1 2">This protein is a component of the acetyl coenzyme A carboxylase complex; first, biotin carboxylase catalyzes the carboxylation of the carrier protein and then the transcarboxylase transfers the carboxyl group to form malonyl-CoA.</text>
</comment>
<sequence>MSGSKPSDIALLAELFAAGGWKDLRVETPGLSVHLSTDSSSPALGAAKAAHVVPVAAAPVAAAPAGPSVIAAAPAASAAPEAAGTNWVEVRAPNLGTFYRSPKPGAAPFVEIGQAVTAETELCLLEVMKLFTSVKAGVSGTIRKVCVEDGVLVDGGQVLFLVEAD</sequence>
<dbReference type="EMBL" id="JACLAX010000022">
    <property type="protein sequence ID" value="MBC2670586.1"/>
    <property type="molecule type" value="Genomic_DNA"/>
</dbReference>
<keyword evidence="2" id="KW-0276">Fatty acid metabolism</keyword>
<protein>
    <recommendedName>
        <fullName evidence="2">Biotin carboxyl carrier protein of acetyl-CoA carboxylase</fullName>
    </recommendedName>
</protein>
<accession>A0A7X1KRA4</accession>
<dbReference type="PRINTS" id="PR01071">
    <property type="entry name" value="ACOABIOTINCC"/>
</dbReference>
<comment type="caution">
    <text evidence="4">The sequence shown here is derived from an EMBL/GenBank/DDBJ whole genome shotgun (WGS) entry which is preliminary data.</text>
</comment>
<reference evidence="4 5" key="1">
    <citation type="submission" date="2020-08" db="EMBL/GenBank/DDBJ databases">
        <title>The genome sequence of type strain Novosphingobium piscinae KCTC 42194.</title>
        <authorList>
            <person name="Liu Y."/>
        </authorList>
    </citation>
    <scope>NUCLEOTIDE SEQUENCE [LARGE SCALE GENOMIC DNA]</scope>
    <source>
        <strain evidence="4 5">KCTC 42194</strain>
    </source>
</reference>
<dbReference type="Pfam" id="PF00364">
    <property type="entry name" value="Biotin_lipoyl"/>
    <property type="match status" value="1"/>
</dbReference>
<dbReference type="GO" id="GO:0006633">
    <property type="term" value="P:fatty acid biosynthetic process"/>
    <property type="evidence" value="ECO:0007669"/>
    <property type="project" value="UniProtKB-UniPathway"/>
</dbReference>
<dbReference type="InterPro" id="IPR011053">
    <property type="entry name" value="Single_hybrid_motif"/>
</dbReference>
<dbReference type="UniPathway" id="UPA00094"/>
<gene>
    <name evidence="4" type="ORF">H7F53_15650</name>
</gene>
<keyword evidence="2" id="KW-0443">Lipid metabolism</keyword>
<keyword evidence="2" id="KW-0444">Lipid biosynthesis</keyword>
<dbReference type="SUPFAM" id="SSF51230">
    <property type="entry name" value="Single hybrid motif"/>
    <property type="match status" value="1"/>
</dbReference>
<keyword evidence="5" id="KW-1185">Reference proteome</keyword>
<evidence type="ECO:0000256" key="1">
    <source>
        <dbReference type="ARBA" id="ARBA00003761"/>
    </source>
</evidence>
<dbReference type="AlphaFoldDB" id="A0A7X1KRA4"/>
<name>A0A7X1KRA4_9SPHN</name>
<dbReference type="CDD" id="cd06850">
    <property type="entry name" value="biotinyl_domain"/>
    <property type="match status" value="1"/>
</dbReference>
<proteinExistence type="predicted"/>
<evidence type="ECO:0000313" key="4">
    <source>
        <dbReference type="EMBL" id="MBC2670586.1"/>
    </source>
</evidence>
<organism evidence="4 5">
    <name type="scientific">Novosphingobium piscinae</name>
    <dbReference type="NCBI Taxonomy" id="1507448"/>
    <lineage>
        <taxon>Bacteria</taxon>
        <taxon>Pseudomonadati</taxon>
        <taxon>Pseudomonadota</taxon>
        <taxon>Alphaproteobacteria</taxon>
        <taxon>Sphingomonadales</taxon>
        <taxon>Sphingomonadaceae</taxon>
        <taxon>Novosphingobium</taxon>
    </lineage>
</organism>
<dbReference type="InterPro" id="IPR001249">
    <property type="entry name" value="AcCoA_biotinCC"/>
</dbReference>
<dbReference type="GO" id="GO:0009317">
    <property type="term" value="C:acetyl-CoA carboxylase complex"/>
    <property type="evidence" value="ECO:0007669"/>
    <property type="project" value="InterPro"/>
</dbReference>